<evidence type="ECO:0000256" key="1">
    <source>
        <dbReference type="SAM" id="MobiDB-lite"/>
    </source>
</evidence>
<accession>C0E0N8</accession>
<dbReference type="Pfam" id="PF17252">
    <property type="entry name" value="DUF5319"/>
    <property type="match status" value="1"/>
</dbReference>
<name>C0E0N8_9CORY</name>
<dbReference type="InterPro" id="IPR035165">
    <property type="entry name" value="DUF5319"/>
</dbReference>
<evidence type="ECO:0000313" key="2">
    <source>
        <dbReference type="EMBL" id="EEG27870.1"/>
    </source>
</evidence>
<dbReference type="AlphaFoldDB" id="C0E0N8"/>
<evidence type="ECO:0008006" key="4">
    <source>
        <dbReference type="Google" id="ProtNLM"/>
    </source>
</evidence>
<feature type="compositionally biased region" description="Acidic residues" evidence="1">
    <location>
        <begin position="25"/>
        <end position="40"/>
    </location>
</feature>
<dbReference type="HOGENOM" id="CLU_122324_1_0_11"/>
<sequence length="136" mass="15801">MILLYKGFRVKGVTFDWQMPRDPFADDPNDPASLFDDDDPMPPLTQEERIQIERDLILVRKFKAALQPRGINGIFFYCEDCDQQHFYDWDIMTANMRSTLAGELSPVHEPSANPNPDAYLPWDYCLGYLDGMNYRG</sequence>
<feature type="region of interest" description="Disordered" evidence="1">
    <location>
        <begin position="21"/>
        <end position="44"/>
    </location>
</feature>
<comment type="caution">
    <text evidence="2">The sequence shown here is derived from an EMBL/GenBank/DDBJ whole genome shotgun (WGS) entry which is preliminary data.</text>
</comment>
<gene>
    <name evidence="2" type="ORF">CORMATOL_00538</name>
</gene>
<proteinExistence type="predicted"/>
<protein>
    <recommendedName>
        <fullName evidence="4">DUF5319 domain-containing protein</fullName>
    </recommendedName>
</protein>
<evidence type="ECO:0000313" key="3">
    <source>
        <dbReference type="Proteomes" id="UP000006247"/>
    </source>
</evidence>
<dbReference type="Proteomes" id="UP000006247">
    <property type="component" value="Unassembled WGS sequence"/>
</dbReference>
<reference evidence="2 3" key="1">
    <citation type="submission" date="2009-01" db="EMBL/GenBank/DDBJ databases">
        <authorList>
            <person name="Fulton L."/>
            <person name="Clifton S."/>
            <person name="Chinwalla A.T."/>
            <person name="Mitreva M."/>
            <person name="Sodergren E."/>
            <person name="Weinstock G."/>
            <person name="Clifton S."/>
            <person name="Dooling D.J."/>
            <person name="Fulton B."/>
            <person name="Minx P."/>
            <person name="Pepin K.H."/>
            <person name="Johnson M."/>
            <person name="Bhonagiri V."/>
            <person name="Nash W.E."/>
            <person name="Mardis E.R."/>
            <person name="Wilson R.K."/>
        </authorList>
    </citation>
    <scope>NUCLEOTIDE SEQUENCE [LARGE SCALE GENOMIC DNA]</scope>
    <source>
        <strain evidence="2 3">ATCC 33806</strain>
    </source>
</reference>
<organism evidence="2 3">
    <name type="scientific">Corynebacterium matruchotii ATCC 33806</name>
    <dbReference type="NCBI Taxonomy" id="566549"/>
    <lineage>
        <taxon>Bacteria</taxon>
        <taxon>Bacillati</taxon>
        <taxon>Actinomycetota</taxon>
        <taxon>Actinomycetes</taxon>
        <taxon>Mycobacteriales</taxon>
        <taxon>Corynebacteriaceae</taxon>
        <taxon>Corynebacterium</taxon>
    </lineage>
</organism>
<dbReference type="EMBL" id="ACEB01000005">
    <property type="protein sequence ID" value="EEG27870.1"/>
    <property type="molecule type" value="Genomic_DNA"/>
</dbReference>